<keyword evidence="2" id="KW-0479">Metal-binding</keyword>
<dbReference type="InterPro" id="IPR008949">
    <property type="entry name" value="Isoprenoid_synthase_dom_sf"/>
</dbReference>
<evidence type="ECO:0000256" key="1">
    <source>
        <dbReference type="ARBA" id="ARBA00001946"/>
    </source>
</evidence>
<dbReference type="PANTHER" id="PTHR31739:SF4">
    <property type="entry name" value="ENT-COPALYL DIPHOSPHATE SYNTHASE, CHLOROPLASTIC"/>
    <property type="match status" value="1"/>
</dbReference>
<dbReference type="Pfam" id="PF01397">
    <property type="entry name" value="Terpene_synth"/>
    <property type="match status" value="1"/>
</dbReference>
<keyword evidence="4" id="KW-0413">Isomerase</keyword>
<dbReference type="GO" id="GO:0016853">
    <property type="term" value="F:isomerase activity"/>
    <property type="evidence" value="ECO:0007669"/>
    <property type="project" value="UniProtKB-KW"/>
</dbReference>
<dbReference type="Gene3D" id="1.50.10.130">
    <property type="entry name" value="Terpene synthase, N-terminal domain"/>
    <property type="match status" value="1"/>
</dbReference>
<accession>A0A1D1XF34</accession>
<feature type="domain" description="Terpene synthase N-terminal" evidence="6">
    <location>
        <begin position="340"/>
        <end position="546"/>
    </location>
</feature>
<evidence type="ECO:0000256" key="4">
    <source>
        <dbReference type="ARBA" id="ARBA00023235"/>
    </source>
</evidence>
<dbReference type="InterPro" id="IPR001906">
    <property type="entry name" value="Terpene_synth_N"/>
</dbReference>
<dbReference type="AlphaFoldDB" id="A0A1D1XF34"/>
<comment type="cofactor">
    <cofactor evidence="1">
        <name>Mg(2+)</name>
        <dbReference type="ChEBI" id="CHEBI:18420"/>
    </cofactor>
</comment>
<evidence type="ECO:0000313" key="7">
    <source>
        <dbReference type="EMBL" id="JAT41012.1"/>
    </source>
</evidence>
<evidence type="ECO:0000259" key="6">
    <source>
        <dbReference type="Pfam" id="PF01397"/>
    </source>
</evidence>
<feature type="region of interest" description="Disordered" evidence="5">
    <location>
        <begin position="846"/>
        <end position="886"/>
    </location>
</feature>
<dbReference type="GO" id="GO:0010333">
    <property type="term" value="F:terpene synthase activity"/>
    <property type="evidence" value="ECO:0007669"/>
    <property type="project" value="InterPro"/>
</dbReference>
<dbReference type="PANTHER" id="PTHR31739">
    <property type="entry name" value="ENT-COPALYL DIPHOSPHATE SYNTHASE, CHLOROPLASTIC"/>
    <property type="match status" value="1"/>
</dbReference>
<dbReference type="SFLD" id="SFLDG01014">
    <property type="entry name" value="Terpene_Cyclase_Like_1_N-term"/>
    <property type="match status" value="1"/>
</dbReference>
<evidence type="ECO:0000256" key="5">
    <source>
        <dbReference type="SAM" id="MobiDB-lite"/>
    </source>
</evidence>
<evidence type="ECO:0000256" key="3">
    <source>
        <dbReference type="ARBA" id="ARBA00022842"/>
    </source>
</evidence>
<dbReference type="SUPFAM" id="SSF48576">
    <property type="entry name" value="Terpenoid synthases"/>
    <property type="match status" value="1"/>
</dbReference>
<dbReference type="Gene3D" id="1.50.10.160">
    <property type="match status" value="1"/>
</dbReference>
<feature type="compositionally biased region" description="Basic and acidic residues" evidence="5">
    <location>
        <begin position="865"/>
        <end position="886"/>
    </location>
</feature>
<dbReference type="FunFam" id="1.50.10.160:FF:000001">
    <property type="entry name" value="Ent-copalyl diphosphate synthase"/>
    <property type="match status" value="1"/>
</dbReference>
<evidence type="ECO:0000256" key="2">
    <source>
        <dbReference type="ARBA" id="ARBA00022723"/>
    </source>
</evidence>
<dbReference type="SUPFAM" id="SSF48239">
    <property type="entry name" value="Terpenoid cyclases/Protein prenyltransferases"/>
    <property type="match status" value="2"/>
</dbReference>
<organism evidence="7">
    <name type="scientific">Anthurium amnicola</name>
    <dbReference type="NCBI Taxonomy" id="1678845"/>
    <lineage>
        <taxon>Eukaryota</taxon>
        <taxon>Viridiplantae</taxon>
        <taxon>Streptophyta</taxon>
        <taxon>Embryophyta</taxon>
        <taxon>Tracheophyta</taxon>
        <taxon>Spermatophyta</taxon>
        <taxon>Magnoliopsida</taxon>
        <taxon>Liliopsida</taxon>
        <taxon>Araceae</taxon>
        <taxon>Pothoideae</taxon>
        <taxon>Potheae</taxon>
        <taxon>Anthurium</taxon>
    </lineage>
</organism>
<feature type="non-terminal residue" evidence="7">
    <location>
        <position position="1"/>
    </location>
</feature>
<gene>
    <name evidence="7" type="primary">CPS1_4</name>
    <name evidence="7" type="ORF">g.123868</name>
</gene>
<sequence>SLSLSLYRSVIRRSPRTGFTAASREGEGRNQPPEAMLAAAVLPRLAPGAASPRWRLGTVPSPLADPISVAYLSGSAGVLPTLGARPTAPADGCRCHAISNKPAVIPSATLQQGAATVSGSPVGVSLEYDVHRSRGVPVIHLPETAPQIDEEDECLEVDRTSQRISKIKTMLGCMSDGEISASAYDTAWVALVPDLRGSGGPQFPSTLQWIERNQLPDGSWGDRDVFISHDRLMNTLACVVALTWWGICRERCQRGISFLWENMHRLEEEGAEHMPIGFEVAFPSLLEVARSLRLELPYDAPALRDIYARRALKLKRIPKDMMHQVPTTLLHSLEGMPGLDWEKLLQLQCPDGSFLFSPSSTAFALMQTRDEKCLGYLEKAVQRFNGGVPNVYPVDLFEHMWAVDRLQRLGISRYFHEEIRQCLDYVHKYWTELGICWARNSRIQDVDDTSMGFRLLRLHGYDVASDVFRHFTKDGEFFCFAGQSNQAVTGMYNLNRASQVSFPGEKILEEARRFSHRFLREKQAVNELSDKWIMTKDLPGEVGYALDFPCYASLPRVETRLYLQQYGGHGDVWIGKTLYRMACVNNDDYLELARSDFNRCQALHQLEWLSLQRWYEECGLRWYGVSKMSLLRAYFLAAASIFEPERAPERLGWARTAILAEALSAHLRGSSDGVLDKMRLALRTHRDSVNGTALRMVARGVDERSKNAIWGSGGHKRTDQGLVGVLIHTLERLSLDVAASLSPDATQHQTRQYLRHAWEDWILAWQEEEDEVPYVRRWWPGGAENNETGLLLVRSLELCAGRTNLEQSLRDPQPRPWQRTHDRYAQLAHLISSLCRRLRRNVSIAEATQSTPTQSYTTDPLRQGLKGDERNSNDRGDARAGIDSKDVESDMQELMVRVLRNPDGENSGTLQTFLTVAKSFYYVATCPPATLDHHIVKVLFEEISSD</sequence>
<dbReference type="InterPro" id="IPR036965">
    <property type="entry name" value="Terpene_synth_N_sf"/>
</dbReference>
<dbReference type="InterPro" id="IPR008930">
    <property type="entry name" value="Terpenoid_cyclase/PrenylTrfase"/>
</dbReference>
<name>A0A1D1XF34_9ARAE</name>
<protein>
    <submittedName>
        <fullName evidence="7">Ent-copalyl diphosphate synthase 1, chloroplastic</fullName>
    </submittedName>
</protein>
<dbReference type="Gene3D" id="1.10.600.10">
    <property type="entry name" value="Farnesyl Diphosphate Synthase"/>
    <property type="match status" value="1"/>
</dbReference>
<dbReference type="SFLD" id="SFLDG01605">
    <property type="entry name" value="Terpene_Cyclase_Like_1_N-term"/>
    <property type="match status" value="1"/>
</dbReference>
<dbReference type="GO" id="GO:0000287">
    <property type="term" value="F:magnesium ion binding"/>
    <property type="evidence" value="ECO:0007669"/>
    <property type="project" value="TreeGrafter"/>
</dbReference>
<dbReference type="FunFam" id="1.50.10.130:FF:000002">
    <property type="entry name" value="Ent-copalyl diphosphate synthase, chloroplastic"/>
    <property type="match status" value="1"/>
</dbReference>
<keyword evidence="3" id="KW-0460">Magnesium</keyword>
<proteinExistence type="predicted"/>
<dbReference type="EMBL" id="GDJX01026924">
    <property type="protein sequence ID" value="JAT41012.1"/>
    <property type="molecule type" value="Transcribed_RNA"/>
</dbReference>
<dbReference type="GO" id="GO:0009686">
    <property type="term" value="P:gibberellin biosynthetic process"/>
    <property type="evidence" value="ECO:0007669"/>
    <property type="project" value="TreeGrafter"/>
</dbReference>
<feature type="compositionally biased region" description="Polar residues" evidence="5">
    <location>
        <begin position="846"/>
        <end position="860"/>
    </location>
</feature>
<reference evidence="7" key="1">
    <citation type="submission" date="2015-07" db="EMBL/GenBank/DDBJ databases">
        <title>Transcriptome Assembly of Anthurium amnicola.</title>
        <authorList>
            <person name="Suzuki J."/>
        </authorList>
    </citation>
    <scope>NUCLEOTIDE SEQUENCE</scope>
</reference>
<dbReference type="InterPro" id="IPR050148">
    <property type="entry name" value="Terpene_synthase-like"/>
</dbReference>
<dbReference type="GO" id="GO:0009507">
    <property type="term" value="C:chloroplast"/>
    <property type="evidence" value="ECO:0007669"/>
    <property type="project" value="TreeGrafter"/>
</dbReference>